<keyword evidence="5 7" id="KW-1133">Transmembrane helix</keyword>
<reference evidence="8" key="1">
    <citation type="journal article" date="2021" name="PeerJ">
        <title>Extensive microbial diversity within the chicken gut microbiome revealed by metagenomics and culture.</title>
        <authorList>
            <person name="Gilroy R."/>
            <person name="Ravi A."/>
            <person name="Getino M."/>
            <person name="Pursley I."/>
            <person name="Horton D.L."/>
            <person name="Alikhan N.F."/>
            <person name="Baker D."/>
            <person name="Gharbi K."/>
            <person name="Hall N."/>
            <person name="Watson M."/>
            <person name="Adriaenssens E.M."/>
            <person name="Foster-Nyarko E."/>
            <person name="Jarju S."/>
            <person name="Secka A."/>
            <person name="Antonio M."/>
            <person name="Oren A."/>
            <person name="Chaudhuri R.R."/>
            <person name="La Ragione R."/>
            <person name="Hildebrand F."/>
            <person name="Pallen M.J."/>
        </authorList>
    </citation>
    <scope>NUCLEOTIDE SEQUENCE</scope>
    <source>
        <strain evidence="8">CHK156-179</strain>
    </source>
</reference>
<dbReference type="PIRSF" id="PIRSF006102">
    <property type="entry name" value="NQR_DE"/>
    <property type="match status" value="1"/>
</dbReference>
<evidence type="ECO:0000256" key="1">
    <source>
        <dbReference type="ARBA" id="ARBA00004127"/>
    </source>
</evidence>
<dbReference type="GO" id="GO:0005886">
    <property type="term" value="C:plasma membrane"/>
    <property type="evidence" value="ECO:0007669"/>
    <property type="project" value="TreeGrafter"/>
</dbReference>
<dbReference type="InterPro" id="IPR003667">
    <property type="entry name" value="NqrDE/RnfAE"/>
</dbReference>
<comment type="caution">
    <text evidence="8">The sequence shown here is derived from an EMBL/GenBank/DDBJ whole genome shotgun (WGS) entry which is preliminary data.</text>
</comment>
<organism evidence="8 9">
    <name type="scientific">Candidatus Gallimonas gallistercoris</name>
    <dbReference type="NCBI Taxonomy" id="2838602"/>
    <lineage>
        <taxon>Bacteria</taxon>
        <taxon>Bacillati</taxon>
        <taxon>Bacillota</taxon>
        <taxon>Clostridia</taxon>
        <taxon>Candidatus Gallimonas</taxon>
    </lineage>
</organism>
<name>A0A9D2GZT1_9FIRM</name>
<evidence type="ECO:0000256" key="2">
    <source>
        <dbReference type="ARBA" id="ARBA00022448"/>
    </source>
</evidence>
<evidence type="ECO:0000256" key="4">
    <source>
        <dbReference type="ARBA" id="ARBA00022967"/>
    </source>
</evidence>
<keyword evidence="3 7" id="KW-0812">Transmembrane</keyword>
<feature type="transmembrane region" description="Helical" evidence="7">
    <location>
        <begin position="132"/>
        <end position="153"/>
    </location>
</feature>
<keyword evidence="4" id="KW-1278">Translocase</keyword>
<evidence type="ECO:0000256" key="5">
    <source>
        <dbReference type="ARBA" id="ARBA00022989"/>
    </source>
</evidence>
<feature type="transmembrane region" description="Helical" evidence="7">
    <location>
        <begin position="38"/>
        <end position="57"/>
    </location>
</feature>
<evidence type="ECO:0000256" key="6">
    <source>
        <dbReference type="ARBA" id="ARBA00023136"/>
    </source>
</evidence>
<feature type="transmembrane region" description="Helical" evidence="7">
    <location>
        <begin position="93"/>
        <end position="112"/>
    </location>
</feature>
<feature type="transmembrane region" description="Helical" evidence="7">
    <location>
        <begin position="7"/>
        <end position="32"/>
    </location>
</feature>
<proteinExistence type="predicted"/>
<evidence type="ECO:0000313" key="9">
    <source>
        <dbReference type="Proteomes" id="UP000824221"/>
    </source>
</evidence>
<dbReference type="AlphaFoldDB" id="A0A9D2GZT1"/>
<dbReference type="GO" id="GO:0012505">
    <property type="term" value="C:endomembrane system"/>
    <property type="evidence" value="ECO:0007669"/>
    <property type="project" value="UniProtKB-SubCell"/>
</dbReference>
<dbReference type="PANTHER" id="PTHR30586:SF0">
    <property type="entry name" value="ION-TRANSLOCATING OXIDOREDUCTASE COMPLEX SUBUNIT E"/>
    <property type="match status" value="1"/>
</dbReference>
<comment type="subcellular location">
    <subcellularLocation>
        <location evidence="1">Endomembrane system</location>
        <topology evidence="1">Multi-pass membrane protein</topology>
    </subcellularLocation>
</comment>
<keyword evidence="6 7" id="KW-0472">Membrane</keyword>
<evidence type="ECO:0000313" key="8">
    <source>
        <dbReference type="EMBL" id="HJA01993.1"/>
    </source>
</evidence>
<reference evidence="8" key="2">
    <citation type="submission" date="2021-04" db="EMBL/GenBank/DDBJ databases">
        <authorList>
            <person name="Gilroy R."/>
        </authorList>
    </citation>
    <scope>NUCLEOTIDE SEQUENCE</scope>
    <source>
        <strain evidence="8">CHK156-179</strain>
    </source>
</reference>
<dbReference type="PANTHER" id="PTHR30586">
    <property type="entry name" value="ELECTRON TRANSPORT COMPLEX PROTEIN RNFE"/>
    <property type="match status" value="1"/>
</dbReference>
<protein>
    <submittedName>
        <fullName evidence="8">Electron transport complex subunit RsxE</fullName>
    </submittedName>
</protein>
<accession>A0A9D2GZT1</accession>
<dbReference type="Proteomes" id="UP000824221">
    <property type="component" value="Unassembled WGS sequence"/>
</dbReference>
<dbReference type="Pfam" id="PF02508">
    <property type="entry name" value="Rnf-Nqr"/>
    <property type="match status" value="1"/>
</dbReference>
<sequence>MNKYKKIFLDGVIFSNPTFVLVLGTCPTLGLISSAMSAMSMGLCIIVILTLSNVLISAMRKVIPNEVRIPCYIVLIATLVTLLRMVLEKFLPDIYSALGGFLALIVVNCIILGRAEAFANKHTVPEAAMDGLANGIGFTLALTCMGIVCEVLGSGSLFGAKLWDFSIALFAQPAGSFIIFGLSIALFTKVMDSVTGNARSKRQAEEARRAFEARRGTAAKEA</sequence>
<dbReference type="NCBIfam" id="NF009070">
    <property type="entry name" value="PRK12405.1"/>
    <property type="match status" value="1"/>
</dbReference>
<gene>
    <name evidence="8" type="primary">rsxE</name>
    <name evidence="8" type="ORF">H9797_01240</name>
</gene>
<evidence type="ECO:0000256" key="7">
    <source>
        <dbReference type="SAM" id="Phobius"/>
    </source>
</evidence>
<evidence type="ECO:0000256" key="3">
    <source>
        <dbReference type="ARBA" id="ARBA00022692"/>
    </source>
</evidence>
<feature type="transmembrane region" description="Helical" evidence="7">
    <location>
        <begin position="69"/>
        <end position="87"/>
    </location>
</feature>
<keyword evidence="2" id="KW-0813">Transport</keyword>
<dbReference type="EMBL" id="DXAJ01000023">
    <property type="protein sequence ID" value="HJA01993.1"/>
    <property type="molecule type" value="Genomic_DNA"/>
</dbReference>
<feature type="transmembrane region" description="Helical" evidence="7">
    <location>
        <begin position="165"/>
        <end position="187"/>
    </location>
</feature>